<evidence type="ECO:0000256" key="1">
    <source>
        <dbReference type="ARBA" id="ARBA00007374"/>
    </source>
</evidence>
<dbReference type="GO" id="GO:0005634">
    <property type="term" value="C:nucleus"/>
    <property type="evidence" value="ECO:0007669"/>
    <property type="project" value="TreeGrafter"/>
</dbReference>
<dbReference type="GO" id="GO:0046854">
    <property type="term" value="P:phosphatidylinositol phosphate biosynthetic process"/>
    <property type="evidence" value="ECO:0007669"/>
    <property type="project" value="TreeGrafter"/>
</dbReference>
<dbReference type="PANTHER" id="PTHR12400">
    <property type="entry name" value="INOSITOL POLYPHOSPHATE KINASE"/>
    <property type="match status" value="1"/>
</dbReference>
<dbReference type="EMBL" id="CASHTH010001241">
    <property type="protein sequence ID" value="CAI8013136.1"/>
    <property type="molecule type" value="Genomic_DNA"/>
</dbReference>
<dbReference type="GO" id="GO:0000828">
    <property type="term" value="F:inositol hexakisphosphate kinase activity"/>
    <property type="evidence" value="ECO:0007669"/>
    <property type="project" value="TreeGrafter"/>
</dbReference>
<dbReference type="GO" id="GO:0005737">
    <property type="term" value="C:cytoplasm"/>
    <property type="evidence" value="ECO:0007669"/>
    <property type="project" value="TreeGrafter"/>
</dbReference>
<dbReference type="PANTHER" id="PTHR12400:SF21">
    <property type="entry name" value="KINASE"/>
    <property type="match status" value="1"/>
</dbReference>
<dbReference type="Pfam" id="PF03770">
    <property type="entry name" value="IPK"/>
    <property type="match status" value="1"/>
</dbReference>
<keyword evidence="2 4" id="KW-0808">Transferase</keyword>
<gene>
    <name evidence="6" type="ORF">GBAR_LOCUS8376</name>
</gene>
<sequence length="538" mass="59474">MQFRKKPTHAHKLSHAHCTLGTPIFGTILQSLPTQSRRDMSAGLETLVNGSTDDEDYISQLTKDGPVELRAYGHQVGGHSLLMKFGKAICKPMLPREHLFYSTLPGELKKFTPVYYGVVSIRFKLTEDGRVHLVATGNGIETGHGSGVGNGEMETCVSGDRTEGDTQSLTHPIVRLDFIKATAGFNGLKHEEIVKASNGYFSNPWSTACMTNMQSILAHFGATQLQDLFQGKSHHSQSHTLVPHKFNIVTMLNSGPSTSSLKFIILQTDYLVLEDLTCSFDRPCIMDLKMGTRRHGDDQSEEKQRRHMERCASTTSARLGVSMAGVQVYNSSLGVYTFKDKYYCRELTPQGFHDELRHFVHSGFSLRSDVISALLCKLRQLRDMIQRQDSFRFFSSSLLIVYDGKLEQTGAATASDSGPTLRERTRVLEGRESFSKLSSGSEVGGGEGGEEREGGANGPSFSEELPVEDLDHQRSKGESDSFSVEEAGTLVKVRMIDFAHATHARCKHDPVKYSGPDEGYITGLNTLISAFHSMQEES</sequence>
<evidence type="ECO:0000256" key="4">
    <source>
        <dbReference type="RuleBase" id="RU363090"/>
    </source>
</evidence>
<dbReference type="InterPro" id="IPR005522">
    <property type="entry name" value="IPK"/>
</dbReference>
<protein>
    <recommendedName>
        <fullName evidence="4">Kinase</fullName>
        <ecNumber evidence="4">2.7.-.-</ecNumber>
    </recommendedName>
</protein>
<dbReference type="GO" id="GO:0032958">
    <property type="term" value="P:inositol phosphate biosynthetic process"/>
    <property type="evidence" value="ECO:0007669"/>
    <property type="project" value="InterPro"/>
</dbReference>
<feature type="region of interest" description="Disordered" evidence="5">
    <location>
        <begin position="432"/>
        <end position="483"/>
    </location>
</feature>
<evidence type="ECO:0000256" key="5">
    <source>
        <dbReference type="SAM" id="MobiDB-lite"/>
    </source>
</evidence>
<dbReference type="AlphaFoldDB" id="A0AA35WDE1"/>
<keyword evidence="3 4" id="KW-0418">Kinase</keyword>
<organism evidence="6 7">
    <name type="scientific">Geodia barretti</name>
    <name type="common">Barrett's horny sponge</name>
    <dbReference type="NCBI Taxonomy" id="519541"/>
    <lineage>
        <taxon>Eukaryota</taxon>
        <taxon>Metazoa</taxon>
        <taxon>Porifera</taxon>
        <taxon>Demospongiae</taxon>
        <taxon>Heteroscleromorpha</taxon>
        <taxon>Tetractinellida</taxon>
        <taxon>Astrophorina</taxon>
        <taxon>Geodiidae</taxon>
        <taxon>Geodia</taxon>
    </lineage>
</organism>
<keyword evidence="7" id="KW-1185">Reference proteome</keyword>
<dbReference type="EC" id="2.7.-.-" evidence="4"/>
<evidence type="ECO:0000256" key="2">
    <source>
        <dbReference type="ARBA" id="ARBA00022679"/>
    </source>
</evidence>
<dbReference type="Gene3D" id="3.30.470.160">
    <property type="entry name" value="Inositol polyphosphate kinase"/>
    <property type="match status" value="1"/>
</dbReference>
<dbReference type="InterPro" id="IPR038286">
    <property type="entry name" value="IPK_sf"/>
</dbReference>
<name>A0AA35WDE1_GEOBA</name>
<proteinExistence type="inferred from homology"/>
<feature type="compositionally biased region" description="Basic and acidic residues" evidence="5">
    <location>
        <begin position="469"/>
        <end position="479"/>
    </location>
</feature>
<comment type="similarity">
    <text evidence="1 4">Belongs to the inositol phosphokinase (IPK) family.</text>
</comment>
<evidence type="ECO:0000256" key="3">
    <source>
        <dbReference type="ARBA" id="ARBA00022777"/>
    </source>
</evidence>
<evidence type="ECO:0000313" key="7">
    <source>
        <dbReference type="Proteomes" id="UP001174909"/>
    </source>
</evidence>
<evidence type="ECO:0000313" key="6">
    <source>
        <dbReference type="EMBL" id="CAI8013136.1"/>
    </source>
</evidence>
<dbReference type="Proteomes" id="UP001174909">
    <property type="component" value="Unassembled WGS sequence"/>
</dbReference>
<reference evidence="6" key="1">
    <citation type="submission" date="2023-03" db="EMBL/GenBank/DDBJ databases">
        <authorList>
            <person name="Steffen K."/>
            <person name="Cardenas P."/>
        </authorList>
    </citation>
    <scope>NUCLEOTIDE SEQUENCE</scope>
</reference>
<comment type="caution">
    <text evidence="6">The sequence shown here is derived from an EMBL/GenBank/DDBJ whole genome shotgun (WGS) entry which is preliminary data.</text>
</comment>
<dbReference type="SUPFAM" id="SSF56104">
    <property type="entry name" value="SAICAR synthase-like"/>
    <property type="match status" value="1"/>
</dbReference>
<accession>A0AA35WDE1</accession>